<dbReference type="EMBL" id="JBFXLS010000088">
    <property type="protein sequence ID" value="KAL2817889.1"/>
    <property type="molecule type" value="Genomic_DNA"/>
</dbReference>
<gene>
    <name evidence="1" type="ORF">BDW59DRAFT_130109</name>
</gene>
<organism evidence="1 2">
    <name type="scientific">Aspergillus cavernicola</name>
    <dbReference type="NCBI Taxonomy" id="176166"/>
    <lineage>
        <taxon>Eukaryota</taxon>
        <taxon>Fungi</taxon>
        <taxon>Dikarya</taxon>
        <taxon>Ascomycota</taxon>
        <taxon>Pezizomycotina</taxon>
        <taxon>Eurotiomycetes</taxon>
        <taxon>Eurotiomycetidae</taxon>
        <taxon>Eurotiales</taxon>
        <taxon>Aspergillaceae</taxon>
        <taxon>Aspergillus</taxon>
        <taxon>Aspergillus subgen. Nidulantes</taxon>
    </lineage>
</organism>
<proteinExistence type="predicted"/>
<sequence>MSPDPYRPIRYNYRAVFESYPEPTTNWKGDEFHFLNPRTSAKEIPTNAILLNPESLGLAWISSMKGCLQNIHWREAEDACTQLIQNVVERKGVGRVLPDALKTSDKARKSKELIETAVTIGIYLFPTATAERMRVLTQAIMFLFLHDDVVESNTRGDGRTVLEDTPDDTEHPAAKGDLFGEFAKEAHSVDPVLGGKLVTAARCWAEVTRNSSTDPGKTFASFAEYMDFRASDVGNEFLVAGVKFSCALNLSPEEQAAFDNIEKLYVRHASLINDLYSYEKERRESEESGAAPFNGVYVIHTLLGVSTDYAKNVVWTTALDCERQLREEYNRLVALPGFNDEQQRYLMRIIESTAGNVMYSSTTYRYARFTENLIRTPSSYWHAFLDVLHLGLRRCAMFLGRK</sequence>
<accession>A0ABR4HRX9</accession>
<evidence type="ECO:0000313" key="2">
    <source>
        <dbReference type="Proteomes" id="UP001610335"/>
    </source>
</evidence>
<dbReference type="Proteomes" id="UP001610335">
    <property type="component" value="Unassembled WGS sequence"/>
</dbReference>
<dbReference type="SUPFAM" id="SSF48576">
    <property type="entry name" value="Terpenoid synthases"/>
    <property type="match status" value="1"/>
</dbReference>
<dbReference type="Gene3D" id="1.10.600.10">
    <property type="entry name" value="Farnesyl Diphosphate Synthase"/>
    <property type="match status" value="1"/>
</dbReference>
<reference evidence="1 2" key="1">
    <citation type="submission" date="2024-07" db="EMBL/GenBank/DDBJ databases">
        <title>Section-level genome sequencing and comparative genomics of Aspergillus sections Usti and Cavernicolus.</title>
        <authorList>
            <consortium name="Lawrence Berkeley National Laboratory"/>
            <person name="Nybo J.L."/>
            <person name="Vesth T.C."/>
            <person name="Theobald S."/>
            <person name="Frisvad J.C."/>
            <person name="Larsen T.O."/>
            <person name="Kjaerboelling I."/>
            <person name="Rothschild-Mancinelli K."/>
            <person name="Lyhne E.K."/>
            <person name="Kogle M.E."/>
            <person name="Barry K."/>
            <person name="Clum A."/>
            <person name="Na H."/>
            <person name="Ledsgaard L."/>
            <person name="Lin J."/>
            <person name="Lipzen A."/>
            <person name="Kuo A."/>
            <person name="Riley R."/>
            <person name="Mondo S."/>
            <person name="LaButti K."/>
            <person name="Haridas S."/>
            <person name="Pangalinan J."/>
            <person name="Salamov A.A."/>
            <person name="Simmons B.A."/>
            <person name="Magnuson J.K."/>
            <person name="Chen J."/>
            <person name="Drula E."/>
            <person name="Henrissat B."/>
            <person name="Wiebenga A."/>
            <person name="Lubbers R.J."/>
            <person name="Gomes A.C."/>
            <person name="Makela M.R."/>
            <person name="Stajich J."/>
            <person name="Grigoriev I.V."/>
            <person name="Mortensen U.H."/>
            <person name="De vries R.P."/>
            <person name="Baker S.E."/>
            <person name="Andersen M.R."/>
        </authorList>
    </citation>
    <scope>NUCLEOTIDE SEQUENCE [LARGE SCALE GENOMIC DNA]</scope>
    <source>
        <strain evidence="1 2">CBS 600.67</strain>
    </source>
</reference>
<keyword evidence="2" id="KW-1185">Reference proteome</keyword>
<comment type="caution">
    <text evidence="1">The sequence shown here is derived from an EMBL/GenBank/DDBJ whole genome shotgun (WGS) entry which is preliminary data.</text>
</comment>
<dbReference type="InterPro" id="IPR008949">
    <property type="entry name" value="Isoprenoid_synthase_dom_sf"/>
</dbReference>
<name>A0ABR4HRX9_9EURO</name>
<dbReference type="Pfam" id="PF19086">
    <property type="entry name" value="Terpene_syn_C_2"/>
    <property type="match status" value="1"/>
</dbReference>
<evidence type="ECO:0000313" key="1">
    <source>
        <dbReference type="EMBL" id="KAL2817889.1"/>
    </source>
</evidence>
<protein>
    <submittedName>
        <fullName evidence="1">Isoprenoid synthase domain-containing protein</fullName>
    </submittedName>
</protein>